<dbReference type="GO" id="GO:0008081">
    <property type="term" value="F:phosphoric diester hydrolase activity"/>
    <property type="evidence" value="ECO:0007669"/>
    <property type="project" value="InterPro"/>
</dbReference>
<dbReference type="PANTHER" id="PTHR13593:SF116">
    <property type="entry name" value="PLC-LIKE PHOSPHODIESTERASE"/>
    <property type="match status" value="1"/>
</dbReference>
<feature type="non-terminal residue" evidence="2">
    <location>
        <position position="302"/>
    </location>
</feature>
<accession>A0A2S4PK14</accession>
<name>A0A2S4PK14_9PEZI</name>
<comment type="caution">
    <text evidence="2">The sequence shown here is derived from an EMBL/GenBank/DDBJ whole genome shotgun (WGS) entry which is preliminary data.</text>
</comment>
<evidence type="ECO:0000313" key="3">
    <source>
        <dbReference type="Proteomes" id="UP000237438"/>
    </source>
</evidence>
<dbReference type="EMBL" id="PEDP01002996">
    <property type="protein sequence ID" value="POS82379.1"/>
    <property type="molecule type" value="Genomic_DNA"/>
</dbReference>
<dbReference type="Pfam" id="PF00388">
    <property type="entry name" value="PI-PLC-X"/>
    <property type="match status" value="1"/>
</dbReference>
<sequence>MNLPGTHDSQTWNYSTETRKSLNYITRLGGSIVAPAKFYRCQEIPLISMLDQGIRVFDLRFAFDVTKTRLVFWHAQALQSQTATVSDVLFAFFKWLDDHPSEAILISLKYEMSTTPFAHNSVKLQKAILHALTSIIAQKYFVTARNELGTLGNARGKIILLRRFDLNKLPPEQVEKLPGIYFPSFEWTRNGQEIAIIYNRTKNHIAYIEDYYHISTRSINARDIIPVIESKYEVTVAHLQKAMSHDDDHLFWTFASGERNVNFPPHYPKVIALGKKDKEGMNQKLSLFFQSLKGSNKRLGIV</sequence>
<dbReference type="SUPFAM" id="SSF51695">
    <property type="entry name" value="PLC-like phosphodiesterases"/>
    <property type="match status" value="1"/>
</dbReference>
<organism evidence="2 3">
    <name type="scientific">Erysiphe pulchra</name>
    <dbReference type="NCBI Taxonomy" id="225359"/>
    <lineage>
        <taxon>Eukaryota</taxon>
        <taxon>Fungi</taxon>
        <taxon>Dikarya</taxon>
        <taxon>Ascomycota</taxon>
        <taxon>Pezizomycotina</taxon>
        <taxon>Leotiomycetes</taxon>
        <taxon>Erysiphales</taxon>
        <taxon>Erysiphaceae</taxon>
        <taxon>Erysiphe</taxon>
    </lineage>
</organism>
<feature type="domain" description="Phosphatidylinositol-specific phospholipase C X" evidence="1">
    <location>
        <begin position="1"/>
        <end position="163"/>
    </location>
</feature>
<dbReference type="GO" id="GO:0006629">
    <property type="term" value="P:lipid metabolic process"/>
    <property type="evidence" value="ECO:0007669"/>
    <property type="project" value="InterPro"/>
</dbReference>
<dbReference type="InterPro" id="IPR051057">
    <property type="entry name" value="PI-PLC_domain"/>
</dbReference>
<reference evidence="2 3" key="1">
    <citation type="submission" date="2017-10" db="EMBL/GenBank/DDBJ databases">
        <title>Development of genomic resources for the powdery mildew, Erysiphe pulchra.</title>
        <authorList>
            <person name="Wadl P.A."/>
            <person name="Mack B.M."/>
            <person name="Moore G."/>
            <person name="Beltz S.B."/>
        </authorList>
    </citation>
    <scope>NUCLEOTIDE SEQUENCE [LARGE SCALE GENOMIC DNA]</scope>
    <source>
        <strain evidence="2">Cflorida</strain>
    </source>
</reference>
<dbReference type="PANTHER" id="PTHR13593">
    <property type="match status" value="1"/>
</dbReference>
<gene>
    <name evidence="2" type="ORF">EPUL_006508</name>
</gene>
<keyword evidence="3" id="KW-1185">Reference proteome</keyword>
<evidence type="ECO:0000259" key="1">
    <source>
        <dbReference type="SMART" id="SM00148"/>
    </source>
</evidence>
<proteinExistence type="predicted"/>
<dbReference type="InterPro" id="IPR017946">
    <property type="entry name" value="PLC-like_Pdiesterase_TIM-brl"/>
</dbReference>
<dbReference type="SMART" id="SM00148">
    <property type="entry name" value="PLCXc"/>
    <property type="match status" value="1"/>
</dbReference>
<dbReference type="Proteomes" id="UP000237438">
    <property type="component" value="Unassembled WGS sequence"/>
</dbReference>
<dbReference type="OrthoDB" id="1046782at2759"/>
<dbReference type="AlphaFoldDB" id="A0A2S4PK14"/>
<dbReference type="InterPro" id="IPR000909">
    <property type="entry name" value="PLipase_C_PInositol-sp_X_dom"/>
</dbReference>
<protein>
    <recommendedName>
        <fullName evidence="1">Phosphatidylinositol-specific phospholipase C X domain-containing protein</fullName>
    </recommendedName>
</protein>
<evidence type="ECO:0000313" key="2">
    <source>
        <dbReference type="EMBL" id="POS82379.1"/>
    </source>
</evidence>
<dbReference type="Gene3D" id="3.20.20.190">
    <property type="entry name" value="Phosphatidylinositol (PI) phosphodiesterase"/>
    <property type="match status" value="1"/>
</dbReference>